<dbReference type="AlphaFoldDB" id="A0A916K3F1"/>
<dbReference type="InterPro" id="IPR005532">
    <property type="entry name" value="SUMF_dom"/>
</dbReference>
<keyword evidence="2" id="KW-0560">Oxidoreductase</keyword>
<reference evidence="2" key="1">
    <citation type="submission" date="2021-06" db="EMBL/GenBank/DDBJ databases">
        <authorList>
            <person name="Criscuolo A."/>
        </authorList>
    </citation>
    <scope>NUCLEOTIDE SEQUENCE</scope>
    <source>
        <strain evidence="2">CIP111600</strain>
    </source>
</reference>
<sequence>MAEHVHQHSCCSVGRHRHINEGMEAEPAAAAEIQRLNGEELQRNLEASPSRVTDAGIAESPAPSMAYVAGGTFLMGTDDAEGFPADGEGPVREVELSPFYVDTTTVTNAEFADFVQDTGYVTEAERFGWSYVFHLFVPDAVRKADAASVLGIPWWLGVQGASWRQPEGEGSRIKERMDHPVIHVSWNDASAYCEWAGKRLPTEAEWEYAARGGLVQKRYPWGDLLKPGDEYLCNIWQGKFPDKNNASDGYIGTAPARSFPPNGYGLYNVVGNVWEWCADWFSPKPAAAAGSASNPKGPGSGTNRVMRGGSYLCHKSYCNRYRVAARSSNTPDSSTGNLGFRCARDA</sequence>
<proteinExistence type="predicted"/>
<keyword evidence="3" id="KW-1185">Reference proteome</keyword>
<dbReference type="RefSeq" id="WP_246627411.1">
    <property type="nucleotide sequence ID" value="NZ_CAJVAS010000009.1"/>
</dbReference>
<dbReference type="Proteomes" id="UP000693672">
    <property type="component" value="Unassembled WGS sequence"/>
</dbReference>
<dbReference type="EMBL" id="CAJVAS010000009">
    <property type="protein sequence ID" value="CAG7623120.1"/>
    <property type="molecule type" value="Genomic_DNA"/>
</dbReference>
<organism evidence="2 3">
    <name type="scientific">Paenibacillus solanacearum</name>
    <dbReference type="NCBI Taxonomy" id="2048548"/>
    <lineage>
        <taxon>Bacteria</taxon>
        <taxon>Bacillati</taxon>
        <taxon>Bacillota</taxon>
        <taxon>Bacilli</taxon>
        <taxon>Bacillales</taxon>
        <taxon>Paenibacillaceae</taxon>
        <taxon>Paenibacillus</taxon>
    </lineage>
</organism>
<evidence type="ECO:0000313" key="2">
    <source>
        <dbReference type="EMBL" id="CAG7623120.1"/>
    </source>
</evidence>
<protein>
    <submittedName>
        <fullName evidence="2">Formylglycine-generating enzyme</fullName>
        <ecNumber evidence="2">1.8.3.7</ecNumber>
    </submittedName>
</protein>
<gene>
    <name evidence="2" type="ORF">PAESOLCIP111_02484</name>
</gene>
<feature type="domain" description="Sulfatase-modifying factor enzyme-like" evidence="1">
    <location>
        <begin position="62"/>
        <end position="344"/>
    </location>
</feature>
<name>A0A916K3F1_9BACL</name>
<dbReference type="PANTHER" id="PTHR23150:SF19">
    <property type="entry name" value="FORMYLGLYCINE-GENERATING ENZYME"/>
    <property type="match status" value="1"/>
</dbReference>
<dbReference type="InterPro" id="IPR051043">
    <property type="entry name" value="Sulfatase_Mod_Factor_Kinase"/>
</dbReference>
<dbReference type="PANTHER" id="PTHR23150">
    <property type="entry name" value="SULFATASE MODIFYING FACTOR 1, 2"/>
    <property type="match status" value="1"/>
</dbReference>
<evidence type="ECO:0000313" key="3">
    <source>
        <dbReference type="Proteomes" id="UP000693672"/>
    </source>
</evidence>
<comment type="caution">
    <text evidence="2">The sequence shown here is derived from an EMBL/GenBank/DDBJ whole genome shotgun (WGS) entry which is preliminary data.</text>
</comment>
<evidence type="ECO:0000259" key="1">
    <source>
        <dbReference type="Pfam" id="PF03781"/>
    </source>
</evidence>
<dbReference type="EC" id="1.8.3.7" evidence="2"/>
<dbReference type="Pfam" id="PF03781">
    <property type="entry name" value="FGE-sulfatase"/>
    <property type="match status" value="1"/>
</dbReference>
<accession>A0A916K3F1</accession>
<dbReference type="GO" id="GO:0120147">
    <property type="term" value="F:formylglycine-generating oxidase activity"/>
    <property type="evidence" value="ECO:0007669"/>
    <property type="project" value="UniProtKB-EC"/>
</dbReference>